<dbReference type="PATRIC" id="fig|1441730.3.peg.1866"/>
<accession>A0A0V9UN66</accession>
<evidence type="ECO:0000313" key="1">
    <source>
        <dbReference type="EMBL" id="KSZ59434.1"/>
    </source>
</evidence>
<name>A0A0V9UN66_9NOCA</name>
<gene>
    <name evidence="1" type="ORF">Z045_08980</name>
</gene>
<sequence length="106" mass="11965">MSKVPRVAGGYLSPPLPDNHVLVWLARAAASHTGFTAGHHQVLTDPTLAKFRDTLERLHRNARGIHAKHDVPTDDRLEWLIDAALVDLTDLCTPQERRRLTVNRYL</sequence>
<reference evidence="1 2" key="2">
    <citation type="journal article" date="2016" name="Genome Announc.">
        <title>Draft Genome Sequence of a Versatile Hydrocarbon-Degrading Bacterium, Rhodococcus pyridinivorans Strain KG-16, Collected from Oil Fields in India.</title>
        <authorList>
            <person name="Aggarwal R.K."/>
            <person name="Dawar C."/>
            <person name="Phanindranath R."/>
            <person name="Mutnuri L."/>
            <person name="Dayal A.M."/>
        </authorList>
    </citation>
    <scope>NUCLEOTIDE SEQUENCE [LARGE SCALE GENOMIC DNA]</scope>
    <source>
        <strain evidence="1 2">KG-16</strain>
    </source>
</reference>
<dbReference type="AlphaFoldDB" id="A0A0V9UN66"/>
<dbReference type="EMBL" id="AZXY01000003">
    <property type="protein sequence ID" value="KSZ59434.1"/>
    <property type="molecule type" value="Genomic_DNA"/>
</dbReference>
<dbReference type="Proteomes" id="UP000053060">
    <property type="component" value="Unassembled WGS sequence"/>
</dbReference>
<reference evidence="2" key="1">
    <citation type="submission" date="2015-01" db="EMBL/GenBank/DDBJ databases">
        <title>Draft genome sequence of Rhodococcus pyridinivorans strain KG-16, a hydrocarbon-degrading bacterium.</title>
        <authorList>
            <person name="Aggarwal R.K."/>
            <person name="Dawar C."/>
        </authorList>
    </citation>
    <scope>NUCLEOTIDE SEQUENCE [LARGE SCALE GENOMIC DNA]</scope>
    <source>
        <strain evidence="2">KG-16</strain>
    </source>
</reference>
<evidence type="ECO:0000313" key="2">
    <source>
        <dbReference type="Proteomes" id="UP000053060"/>
    </source>
</evidence>
<protein>
    <submittedName>
        <fullName evidence="1">Uncharacterized protein</fullName>
    </submittedName>
</protein>
<organism evidence="1 2">
    <name type="scientific">Rhodococcus pyridinivorans KG-16</name>
    <dbReference type="NCBI Taxonomy" id="1441730"/>
    <lineage>
        <taxon>Bacteria</taxon>
        <taxon>Bacillati</taxon>
        <taxon>Actinomycetota</taxon>
        <taxon>Actinomycetes</taxon>
        <taxon>Mycobacteriales</taxon>
        <taxon>Nocardiaceae</taxon>
        <taxon>Rhodococcus</taxon>
    </lineage>
</organism>
<proteinExistence type="predicted"/>
<comment type="caution">
    <text evidence="1">The sequence shown here is derived from an EMBL/GenBank/DDBJ whole genome shotgun (WGS) entry which is preliminary data.</text>
</comment>